<dbReference type="Proteomes" id="UP000019364">
    <property type="component" value="Unassembled WGS sequence"/>
</dbReference>
<evidence type="ECO:0000313" key="6">
    <source>
        <dbReference type="EMBL" id="GAF09347.1"/>
    </source>
</evidence>
<dbReference type="GO" id="GO:0050661">
    <property type="term" value="F:NADP binding"/>
    <property type="evidence" value="ECO:0007669"/>
    <property type="project" value="InterPro"/>
</dbReference>
<evidence type="ECO:0000256" key="1">
    <source>
        <dbReference type="ARBA" id="ARBA00004921"/>
    </source>
</evidence>
<evidence type="ECO:0000256" key="2">
    <source>
        <dbReference type="ARBA" id="ARBA00022857"/>
    </source>
</evidence>
<keyword evidence="7" id="KW-1185">Reference proteome</keyword>
<keyword evidence="4" id="KW-0119">Carbohydrate metabolism</keyword>
<keyword evidence="2" id="KW-0521">NADP</keyword>
<dbReference type="PANTHER" id="PTHR23429:SF0">
    <property type="entry name" value="GLUCOSE-6-PHOSPHATE 1-DEHYDROGENASE"/>
    <property type="match status" value="1"/>
</dbReference>
<dbReference type="Pfam" id="PF02781">
    <property type="entry name" value="G6PD_C"/>
    <property type="match status" value="1"/>
</dbReference>
<dbReference type="eggNOG" id="COG0364">
    <property type="taxonomic scope" value="Bacteria"/>
</dbReference>
<dbReference type="InterPro" id="IPR001282">
    <property type="entry name" value="G6P_DH"/>
</dbReference>
<evidence type="ECO:0000256" key="3">
    <source>
        <dbReference type="ARBA" id="ARBA00023002"/>
    </source>
</evidence>
<protein>
    <submittedName>
        <fullName evidence="6">Glucose-6-phosphate 1-dehydrogenase</fullName>
    </submittedName>
</protein>
<comment type="pathway">
    <text evidence="1">Carbohydrate degradation.</text>
</comment>
<evidence type="ECO:0000313" key="7">
    <source>
        <dbReference type="Proteomes" id="UP000019364"/>
    </source>
</evidence>
<dbReference type="GO" id="GO:0005829">
    <property type="term" value="C:cytosol"/>
    <property type="evidence" value="ECO:0007669"/>
    <property type="project" value="TreeGrafter"/>
</dbReference>
<accession>W7YLB6</accession>
<evidence type="ECO:0000259" key="5">
    <source>
        <dbReference type="Pfam" id="PF02781"/>
    </source>
</evidence>
<dbReference type="STRING" id="1236976.JCM16418_3486"/>
<evidence type="ECO:0000256" key="4">
    <source>
        <dbReference type="ARBA" id="ARBA00023277"/>
    </source>
</evidence>
<feature type="domain" description="Glucose-6-phosphate dehydrogenase C-terminal" evidence="5">
    <location>
        <begin position="1"/>
        <end position="141"/>
    </location>
</feature>
<sequence>MKDKSTRIVIEFKESLKQSGTKDDSTTPNLLVFEISPNEGIVLQLNTRDPLQRGQFKPMQIDFQEDLDNVPEAYENLILDALHGDSTFFAHWDEVELSWQWVQPILEAYEENLVPLRLYAAGTNGPAESDLLLEQDGFQWWFDEKYELENQENESIQQDQFVLNTNN</sequence>
<keyword evidence="3" id="KW-0560">Oxidoreductase</keyword>
<name>W7YLB6_9BACL</name>
<comment type="caution">
    <text evidence="6">The sequence shown here is derived from an EMBL/GenBank/DDBJ whole genome shotgun (WGS) entry which is preliminary data.</text>
</comment>
<dbReference type="EMBL" id="BAVZ01000011">
    <property type="protein sequence ID" value="GAF09347.1"/>
    <property type="molecule type" value="Genomic_DNA"/>
</dbReference>
<proteinExistence type="predicted"/>
<dbReference type="GO" id="GO:0006006">
    <property type="term" value="P:glucose metabolic process"/>
    <property type="evidence" value="ECO:0007669"/>
    <property type="project" value="InterPro"/>
</dbReference>
<dbReference type="SUPFAM" id="SSF55347">
    <property type="entry name" value="Glyceraldehyde-3-phosphate dehydrogenase-like, C-terminal domain"/>
    <property type="match status" value="1"/>
</dbReference>
<dbReference type="GO" id="GO:0009051">
    <property type="term" value="P:pentose-phosphate shunt, oxidative branch"/>
    <property type="evidence" value="ECO:0007669"/>
    <property type="project" value="TreeGrafter"/>
</dbReference>
<dbReference type="GO" id="GO:0004345">
    <property type="term" value="F:glucose-6-phosphate dehydrogenase activity"/>
    <property type="evidence" value="ECO:0007669"/>
    <property type="project" value="InterPro"/>
</dbReference>
<gene>
    <name evidence="6" type="ORF">JCM16418_3486</name>
</gene>
<dbReference type="InterPro" id="IPR022675">
    <property type="entry name" value="G6P_DH_C"/>
</dbReference>
<dbReference type="PANTHER" id="PTHR23429">
    <property type="entry name" value="GLUCOSE-6-PHOSPHATE 1-DEHYDROGENASE G6PD"/>
    <property type="match status" value="1"/>
</dbReference>
<dbReference type="AlphaFoldDB" id="W7YLB6"/>
<reference evidence="6 7" key="1">
    <citation type="journal article" date="2014" name="Genome Announc.">
        <title>Draft Genome Sequence of Paenibacillus pini JCM 16418T, Isolated from the Rhizosphere of Pine Tree.</title>
        <authorList>
            <person name="Yuki M."/>
            <person name="Oshima K."/>
            <person name="Suda W."/>
            <person name="Oshida Y."/>
            <person name="Kitamura K."/>
            <person name="Iida Y."/>
            <person name="Hattori M."/>
            <person name="Ohkuma M."/>
        </authorList>
    </citation>
    <scope>NUCLEOTIDE SEQUENCE [LARGE SCALE GENOMIC DNA]</scope>
    <source>
        <strain evidence="6 7">JCM 16418</strain>
    </source>
</reference>
<organism evidence="6 7">
    <name type="scientific">Paenibacillus pini JCM 16418</name>
    <dbReference type="NCBI Taxonomy" id="1236976"/>
    <lineage>
        <taxon>Bacteria</taxon>
        <taxon>Bacillati</taxon>
        <taxon>Bacillota</taxon>
        <taxon>Bacilli</taxon>
        <taxon>Bacillales</taxon>
        <taxon>Paenibacillaceae</taxon>
        <taxon>Paenibacillus</taxon>
    </lineage>
</organism>
<dbReference type="Gene3D" id="3.30.360.10">
    <property type="entry name" value="Dihydrodipicolinate Reductase, domain 2"/>
    <property type="match status" value="1"/>
</dbReference>